<reference evidence="1" key="1">
    <citation type="journal article" date="2019" name="Environ. Microbiol.">
        <title>Fungal ecological strategies reflected in gene transcription - a case study of two litter decomposers.</title>
        <authorList>
            <person name="Barbi F."/>
            <person name="Kohler A."/>
            <person name="Barry K."/>
            <person name="Baskaran P."/>
            <person name="Daum C."/>
            <person name="Fauchery L."/>
            <person name="Ihrmark K."/>
            <person name="Kuo A."/>
            <person name="LaButti K."/>
            <person name="Lipzen A."/>
            <person name="Morin E."/>
            <person name="Grigoriev I.V."/>
            <person name="Henrissat B."/>
            <person name="Lindahl B."/>
            <person name="Martin F."/>
        </authorList>
    </citation>
    <scope>NUCLEOTIDE SEQUENCE</scope>
    <source>
        <strain evidence="1">JB14</strain>
    </source>
</reference>
<gene>
    <name evidence="1" type="ORF">BT96DRAFT_860450</name>
</gene>
<dbReference type="OrthoDB" id="2615105at2759"/>
<dbReference type="Proteomes" id="UP000799118">
    <property type="component" value="Unassembled WGS sequence"/>
</dbReference>
<organism evidence="1 2">
    <name type="scientific">Gymnopus androsaceus JB14</name>
    <dbReference type="NCBI Taxonomy" id="1447944"/>
    <lineage>
        <taxon>Eukaryota</taxon>
        <taxon>Fungi</taxon>
        <taxon>Dikarya</taxon>
        <taxon>Basidiomycota</taxon>
        <taxon>Agaricomycotina</taxon>
        <taxon>Agaricomycetes</taxon>
        <taxon>Agaricomycetidae</taxon>
        <taxon>Agaricales</taxon>
        <taxon>Marasmiineae</taxon>
        <taxon>Omphalotaceae</taxon>
        <taxon>Gymnopus</taxon>
    </lineage>
</organism>
<evidence type="ECO:0000313" key="1">
    <source>
        <dbReference type="EMBL" id="KAE9397060.1"/>
    </source>
</evidence>
<dbReference type="AlphaFoldDB" id="A0A6A4HHA3"/>
<accession>A0A6A4HHA3</accession>
<protein>
    <submittedName>
        <fullName evidence="1">Uncharacterized protein</fullName>
    </submittedName>
</protein>
<proteinExistence type="predicted"/>
<name>A0A6A4HHA3_9AGAR</name>
<dbReference type="EMBL" id="ML769503">
    <property type="protein sequence ID" value="KAE9397060.1"/>
    <property type="molecule type" value="Genomic_DNA"/>
</dbReference>
<evidence type="ECO:0000313" key="2">
    <source>
        <dbReference type="Proteomes" id="UP000799118"/>
    </source>
</evidence>
<sequence length="64" mass="7495">MQVLVTRHHKSCLDLSNFVHGKDWVQCYTSSQKQFPGWIQMQVHNMGYSSDPSFQKTKAVMNYD</sequence>
<keyword evidence="2" id="KW-1185">Reference proteome</keyword>